<evidence type="ECO:0000256" key="9">
    <source>
        <dbReference type="ARBA" id="ARBA00023242"/>
    </source>
</evidence>
<keyword evidence="9" id="KW-0539">Nucleus</keyword>
<dbReference type="InterPro" id="IPR000571">
    <property type="entry name" value="Znf_CCCH"/>
</dbReference>
<evidence type="ECO:0000256" key="6">
    <source>
        <dbReference type="ARBA" id="ARBA00022737"/>
    </source>
</evidence>
<comment type="similarity">
    <text evidence="10">Belongs to the ARTD/PARP family.</text>
</comment>
<evidence type="ECO:0000256" key="11">
    <source>
        <dbReference type="PROSITE-ProRule" id="PRU00723"/>
    </source>
</evidence>
<dbReference type="PROSITE" id="PS50103">
    <property type="entry name" value="ZF_C3H1"/>
    <property type="match status" value="2"/>
</dbReference>
<gene>
    <name evidence="18" type="primary">parp12.3.L</name>
    <name evidence="17" type="synonym">parp12.L</name>
</gene>
<evidence type="ECO:0000256" key="10">
    <source>
        <dbReference type="ARBA" id="ARBA00024347"/>
    </source>
</evidence>
<feature type="domain" description="WWE" evidence="14">
    <location>
        <begin position="337"/>
        <end position="424"/>
    </location>
</feature>
<feature type="region of interest" description="Disordered" evidence="12">
    <location>
        <begin position="224"/>
        <end position="251"/>
    </location>
</feature>
<dbReference type="Pfam" id="PF02825">
    <property type="entry name" value="WWE"/>
    <property type="match status" value="1"/>
</dbReference>
<evidence type="ECO:0000313" key="16">
    <source>
        <dbReference type="Proteomes" id="UP000186698"/>
    </source>
</evidence>
<dbReference type="PROSITE" id="PS51059">
    <property type="entry name" value="PARP_CATALYTIC"/>
    <property type="match status" value="1"/>
</dbReference>
<organism evidence="16 17">
    <name type="scientific">Xenopus laevis</name>
    <name type="common">African clawed frog</name>
    <dbReference type="NCBI Taxonomy" id="8355"/>
    <lineage>
        <taxon>Eukaryota</taxon>
        <taxon>Metazoa</taxon>
        <taxon>Chordata</taxon>
        <taxon>Craniata</taxon>
        <taxon>Vertebrata</taxon>
        <taxon>Euteleostomi</taxon>
        <taxon>Amphibia</taxon>
        <taxon>Batrachia</taxon>
        <taxon>Anura</taxon>
        <taxon>Pipoidea</taxon>
        <taxon>Pipidae</taxon>
        <taxon>Xenopodinae</taxon>
        <taxon>Xenopus</taxon>
        <taxon>Xenopus</taxon>
    </lineage>
</organism>
<feature type="compositionally biased region" description="Basic and acidic residues" evidence="12">
    <location>
        <begin position="444"/>
        <end position="458"/>
    </location>
</feature>
<keyword evidence="7 11" id="KW-0863">Zinc-finger</keyword>
<dbReference type="GO" id="GO:0005737">
    <property type="term" value="C:cytoplasm"/>
    <property type="evidence" value="ECO:0007669"/>
    <property type="project" value="UniProtKB-SubCell"/>
</dbReference>
<feature type="domain" description="C3H1-type" evidence="13">
    <location>
        <begin position="88"/>
        <end position="109"/>
    </location>
</feature>
<dbReference type="GeneID" id="495238"/>
<dbReference type="OrthoDB" id="6133115at2759"/>
<evidence type="ECO:0000256" key="4">
    <source>
        <dbReference type="ARBA" id="ARBA00022553"/>
    </source>
</evidence>
<dbReference type="Gene3D" id="3.30.720.50">
    <property type="match status" value="1"/>
</dbReference>
<evidence type="ECO:0000256" key="3">
    <source>
        <dbReference type="ARBA" id="ARBA00022490"/>
    </source>
</evidence>
<dbReference type="PANTHER" id="PTHR45740:SF6">
    <property type="entry name" value="PROTEIN MONO-ADP-RIBOSYLTRANSFERASE PARP12"/>
    <property type="match status" value="1"/>
</dbReference>
<feature type="domain" description="C3H1-type" evidence="13">
    <location>
        <begin position="170"/>
        <end position="192"/>
    </location>
</feature>
<dbReference type="InterPro" id="IPR051712">
    <property type="entry name" value="ARTD-AVP"/>
</dbReference>
<dbReference type="AGR" id="Xenbase:XB-GENE-6254113"/>
<dbReference type="SUPFAM" id="SSF117839">
    <property type="entry name" value="WWE domain"/>
    <property type="match status" value="1"/>
</dbReference>
<dbReference type="Gene3D" id="3.90.228.10">
    <property type="match status" value="1"/>
</dbReference>
<dbReference type="Pfam" id="PF00644">
    <property type="entry name" value="PARP"/>
    <property type="match status" value="1"/>
</dbReference>
<feature type="compositionally biased region" description="Basic and acidic residues" evidence="12">
    <location>
        <begin position="226"/>
        <end position="242"/>
    </location>
</feature>
<dbReference type="InterPro" id="IPR057602">
    <property type="entry name" value="Zfn-CCCH_PARP12"/>
</dbReference>
<evidence type="ECO:0000256" key="7">
    <source>
        <dbReference type="ARBA" id="ARBA00022771"/>
    </source>
</evidence>
<dbReference type="SUPFAM" id="SSF56399">
    <property type="entry name" value="ADP-ribosylation"/>
    <property type="match status" value="1"/>
</dbReference>
<dbReference type="GO" id="GO:0003950">
    <property type="term" value="F:NAD+ poly-ADP-ribosyltransferase activity"/>
    <property type="evidence" value="ECO:0000318"/>
    <property type="project" value="GO_Central"/>
</dbReference>
<keyword evidence="3" id="KW-0963">Cytoplasm</keyword>
<evidence type="ECO:0000259" key="15">
    <source>
        <dbReference type="PROSITE" id="PS51059"/>
    </source>
</evidence>
<dbReference type="InterPro" id="IPR012317">
    <property type="entry name" value="Poly(ADP-ribose)pol_cat_dom"/>
</dbReference>
<keyword evidence="6" id="KW-0677">Repeat</keyword>
<feature type="domain" description="PARP catalytic" evidence="15">
    <location>
        <begin position="451"/>
        <end position="649"/>
    </location>
</feature>
<dbReference type="Gene3D" id="3.30.1370.210">
    <property type="match status" value="1"/>
</dbReference>
<evidence type="ECO:0000256" key="5">
    <source>
        <dbReference type="ARBA" id="ARBA00022723"/>
    </source>
</evidence>
<keyword evidence="16" id="KW-1185">Reference proteome</keyword>
<keyword evidence="5 11" id="KW-0479">Metal-binding</keyword>
<proteinExistence type="inferred from homology"/>
<reference evidence="17" key="1">
    <citation type="submission" date="2025-08" db="UniProtKB">
        <authorList>
            <consortium name="RefSeq"/>
        </authorList>
    </citation>
    <scope>IDENTIFICATION</scope>
    <source>
        <strain evidence="17">J_2021</strain>
        <tissue evidence="17">Erythrocytes</tissue>
    </source>
</reference>
<accession>A0A8J0U755</accession>
<evidence type="ECO:0000313" key="17">
    <source>
        <dbReference type="RefSeq" id="XP_018096331.1"/>
    </source>
</evidence>
<dbReference type="PANTHER" id="PTHR45740">
    <property type="entry name" value="POLY [ADP-RIBOSE] POLYMERASE"/>
    <property type="match status" value="1"/>
</dbReference>
<dbReference type="SMART" id="SM00356">
    <property type="entry name" value="ZnF_C3H1"/>
    <property type="match status" value="3"/>
</dbReference>
<evidence type="ECO:0000256" key="8">
    <source>
        <dbReference type="ARBA" id="ARBA00022833"/>
    </source>
</evidence>
<dbReference type="InterPro" id="IPR004170">
    <property type="entry name" value="WWE_dom"/>
</dbReference>
<dbReference type="GO" id="GO:1990404">
    <property type="term" value="F:NAD+-protein mono-ADP-ribosyltransferase activity"/>
    <property type="evidence" value="ECO:0007669"/>
    <property type="project" value="TreeGrafter"/>
</dbReference>
<keyword evidence="8 11" id="KW-0862">Zinc</keyword>
<dbReference type="CTD" id="495238"/>
<feature type="zinc finger region" description="C3H1-type" evidence="11">
    <location>
        <begin position="88"/>
        <end position="109"/>
    </location>
</feature>
<feature type="region of interest" description="Disordered" evidence="12">
    <location>
        <begin position="431"/>
        <end position="458"/>
    </location>
</feature>
<evidence type="ECO:0000259" key="14">
    <source>
        <dbReference type="PROSITE" id="PS50918"/>
    </source>
</evidence>
<dbReference type="Pfam" id="PF25261">
    <property type="entry name" value="zf-CCCH_PARP12"/>
    <property type="match status" value="1"/>
</dbReference>
<sequence>MWTNQLIMVHTARLSRRLCSAGGSMELGQLGHSLGLNGQQLERLVEVEEGRSLVLRVQEGDQKVAVYRSDLRLCQTPKCAGDCGQLHLCRFYILGSCNRSPCKFNHCIRNGHNLSVLQKFHLDSMPIDELRQLLLQNDPNLLPDICSHYNRGDGPHGSCTYKNKCNKLHVCQHFLQGDCKFGEKCKRCHDLSEEETLKKLTKWQLSDSLLPGLLETYTNAHTLKSSCDRPPRNVVKSAEKKTKPGPSKSGTSQEIEEICLYFIRNSCSFKEKCVREHFHLPYRWQVYTNGTWKDLDNMEMIEKSYCDPNSRAVLVNLDFEAMTYQSNKVKRLSTPSSASKPPHFVFTTDWKWYWMDEYNKWVEYGTESDRHANSTICSSDLENFYQSNQTADVKFKAGKHKYSLSFKNMVQRNLQYETKRRVCRRPVFVSGKDVKKKRSSTSEPSKEDKNTPEHWDKGQTPDLGYKLVLLSPLSEEYSKIEAMFCRTLRTIRIHSIERIQNLALWEVYQWQKEQMKKLNEGKDPEERQLFHGTKVKLIDAICQQNFDWRICGVHGTAYGKGSYFARDSSYSHNYCKRSSSQANIMFVARVLVGNFTRGHSSYLRPPSKSEFRSTSFYDSCVDSKSNPSIFVIFEKHQIYPEYLIKYSDK</sequence>
<dbReference type="GO" id="GO:0005634">
    <property type="term" value="C:nucleus"/>
    <property type="evidence" value="ECO:0000318"/>
    <property type="project" value="GO_Central"/>
</dbReference>
<evidence type="ECO:0000259" key="13">
    <source>
        <dbReference type="PROSITE" id="PS50103"/>
    </source>
</evidence>
<feature type="zinc finger region" description="C3H1-type" evidence="11">
    <location>
        <begin position="170"/>
        <end position="192"/>
    </location>
</feature>
<dbReference type="Xenbase" id="XB-GENE-6254113">
    <property type="gene designation" value="parp12.3.L"/>
</dbReference>
<dbReference type="RefSeq" id="XP_018096331.1">
    <property type="nucleotide sequence ID" value="XM_018240842.2"/>
</dbReference>
<dbReference type="GO" id="GO:0008270">
    <property type="term" value="F:zinc ion binding"/>
    <property type="evidence" value="ECO:0007669"/>
    <property type="project" value="UniProtKB-KW"/>
</dbReference>
<keyword evidence="4" id="KW-0597">Phosphoprotein</keyword>
<evidence type="ECO:0000313" key="18">
    <source>
        <dbReference type="Xenbase" id="XB-GENE-6254113"/>
    </source>
</evidence>
<dbReference type="Pfam" id="PF23466">
    <property type="entry name" value="WWE_4"/>
    <property type="match status" value="1"/>
</dbReference>
<evidence type="ECO:0000256" key="2">
    <source>
        <dbReference type="ARBA" id="ARBA00004496"/>
    </source>
</evidence>
<evidence type="ECO:0000256" key="12">
    <source>
        <dbReference type="SAM" id="MobiDB-lite"/>
    </source>
</evidence>
<protein>
    <submittedName>
        <fullName evidence="17">Protein mono-ADP-ribosyltransferase PARP12</fullName>
    </submittedName>
</protein>
<evidence type="ECO:0000256" key="1">
    <source>
        <dbReference type="ARBA" id="ARBA00004123"/>
    </source>
</evidence>
<dbReference type="InterPro" id="IPR037197">
    <property type="entry name" value="WWE_dom_sf"/>
</dbReference>
<dbReference type="CDD" id="cd01439">
    <property type="entry name" value="TCCD_inducible_PARP_like"/>
    <property type="match status" value="1"/>
</dbReference>
<dbReference type="KEGG" id="xla:495238"/>
<dbReference type="PROSITE" id="PS50918">
    <property type="entry name" value="WWE"/>
    <property type="match status" value="1"/>
</dbReference>
<comment type="subcellular location">
    <subcellularLocation>
        <location evidence="2">Cytoplasm</location>
    </subcellularLocation>
    <subcellularLocation>
        <location evidence="1">Nucleus</location>
    </subcellularLocation>
</comment>
<name>A0A8J0U755_XENLA</name>
<dbReference type="Proteomes" id="UP000186698">
    <property type="component" value="Chromosome 3L"/>
</dbReference>
<dbReference type="AlphaFoldDB" id="A0A8J0U755"/>